<comment type="caution">
    <text evidence="7">The sequence shown here is derived from an EMBL/GenBank/DDBJ whole genome shotgun (WGS) entry which is preliminary data.</text>
</comment>
<evidence type="ECO:0000256" key="2">
    <source>
        <dbReference type="ARBA" id="ARBA00023015"/>
    </source>
</evidence>
<dbReference type="OrthoDB" id="9791615at2"/>
<dbReference type="GO" id="GO:0043565">
    <property type="term" value="F:sequence-specific DNA binding"/>
    <property type="evidence" value="ECO:0007669"/>
    <property type="project" value="InterPro"/>
</dbReference>
<dbReference type="PROSITE" id="PS01124">
    <property type="entry name" value="HTH_ARAC_FAMILY_2"/>
    <property type="match status" value="1"/>
</dbReference>
<dbReference type="GO" id="GO:0003700">
    <property type="term" value="F:DNA-binding transcription factor activity"/>
    <property type="evidence" value="ECO:0007669"/>
    <property type="project" value="InterPro"/>
</dbReference>
<dbReference type="SMART" id="SM00342">
    <property type="entry name" value="HTH_ARAC"/>
    <property type="match status" value="1"/>
</dbReference>
<keyword evidence="3" id="KW-0238">DNA-binding</keyword>
<evidence type="ECO:0000256" key="3">
    <source>
        <dbReference type="ARBA" id="ARBA00023125"/>
    </source>
</evidence>
<dbReference type="PANTHER" id="PTHR46796">
    <property type="entry name" value="HTH-TYPE TRANSCRIPTIONAL ACTIVATOR RHAS-RELATED"/>
    <property type="match status" value="1"/>
</dbReference>
<reference evidence="7 8" key="1">
    <citation type="submission" date="2020-01" db="EMBL/GenBank/DDBJ databases">
        <title>Paenibacillus soybeanensis sp. nov. isolated from the nodules of soybean (Glycine max(L.) Merr).</title>
        <authorList>
            <person name="Wang H."/>
        </authorList>
    </citation>
    <scope>NUCLEOTIDE SEQUENCE [LARGE SCALE GENOMIC DNA]</scope>
    <source>
        <strain evidence="7 8">DSM 23054</strain>
    </source>
</reference>
<dbReference type="Gene3D" id="2.60.120.10">
    <property type="entry name" value="Jelly Rolls"/>
    <property type="match status" value="1"/>
</dbReference>
<dbReference type="InterPro" id="IPR050204">
    <property type="entry name" value="AraC_XylS_family_regulators"/>
</dbReference>
<keyword evidence="5" id="KW-0804">Transcription</keyword>
<dbReference type="PROSITE" id="PS00041">
    <property type="entry name" value="HTH_ARAC_FAMILY_1"/>
    <property type="match status" value="1"/>
</dbReference>
<organism evidence="7 8">
    <name type="scientific">Paenibacillus sacheonensis</name>
    <dbReference type="NCBI Taxonomy" id="742054"/>
    <lineage>
        <taxon>Bacteria</taxon>
        <taxon>Bacillati</taxon>
        <taxon>Bacillota</taxon>
        <taxon>Bacilli</taxon>
        <taxon>Bacillales</taxon>
        <taxon>Paenibacillaceae</taxon>
        <taxon>Paenibacillus</taxon>
    </lineage>
</organism>
<dbReference type="Pfam" id="PF02311">
    <property type="entry name" value="AraC_binding"/>
    <property type="match status" value="1"/>
</dbReference>
<dbReference type="InterPro" id="IPR009057">
    <property type="entry name" value="Homeodomain-like_sf"/>
</dbReference>
<evidence type="ECO:0000256" key="1">
    <source>
        <dbReference type="ARBA" id="ARBA00022490"/>
    </source>
</evidence>
<gene>
    <name evidence="7" type="ORF">GT003_11180</name>
</gene>
<protein>
    <submittedName>
        <fullName evidence="7">Helix-turn-helix domain-containing protein</fullName>
    </submittedName>
</protein>
<name>A0A7X5BYK8_9BACL</name>
<keyword evidence="8" id="KW-1185">Reference proteome</keyword>
<dbReference type="PANTHER" id="PTHR46796:SF13">
    <property type="entry name" value="HTH-TYPE TRANSCRIPTIONAL ACTIVATOR RHAS"/>
    <property type="match status" value="1"/>
</dbReference>
<evidence type="ECO:0000313" key="8">
    <source>
        <dbReference type="Proteomes" id="UP000558113"/>
    </source>
</evidence>
<dbReference type="InterPro" id="IPR018062">
    <property type="entry name" value="HTH_AraC-typ_CS"/>
</dbReference>
<sequence length="278" mass="32048">METVEQWDRLRTIVEMAALDIMTFDVHSRTELNYRDRVLPCYVVSYIKEGSCRVRFEGKDYAAGPGDVIFLPPFIPHDHVKDTNENTVFMWWHFNYRIAGAMDVFRLFHLPVCFPLSNAERLEAIFSQYIGYAGKPGSIADLIMKEAKALELIAILLEAVVTTSGIRPTDRVSEAFSEILTDMVRHPERHYTLNELGEKYHMHPTYITNQFKKIFQLTPKQLQSKIRVDKAQKMLLADRTGIAQIGYSLGYADIDDFTRFFKNQVGVSPLAYRKAKQP</sequence>
<keyword evidence="4" id="KW-0010">Activator</keyword>
<feature type="domain" description="HTH araC/xylS-type" evidence="6">
    <location>
        <begin position="177"/>
        <end position="275"/>
    </location>
</feature>
<dbReference type="SUPFAM" id="SSF46689">
    <property type="entry name" value="Homeodomain-like"/>
    <property type="match status" value="1"/>
</dbReference>
<dbReference type="AlphaFoldDB" id="A0A7X5BYK8"/>
<dbReference type="Proteomes" id="UP000558113">
    <property type="component" value="Unassembled WGS sequence"/>
</dbReference>
<evidence type="ECO:0000313" key="7">
    <source>
        <dbReference type="EMBL" id="NBC69556.1"/>
    </source>
</evidence>
<dbReference type="InterPro" id="IPR014710">
    <property type="entry name" value="RmlC-like_jellyroll"/>
</dbReference>
<keyword evidence="2" id="KW-0805">Transcription regulation</keyword>
<dbReference type="InterPro" id="IPR003313">
    <property type="entry name" value="AraC-bd"/>
</dbReference>
<dbReference type="EMBL" id="JAAAMU010000005">
    <property type="protein sequence ID" value="NBC69556.1"/>
    <property type="molecule type" value="Genomic_DNA"/>
</dbReference>
<dbReference type="SUPFAM" id="SSF51215">
    <property type="entry name" value="Regulatory protein AraC"/>
    <property type="match status" value="1"/>
</dbReference>
<proteinExistence type="predicted"/>
<accession>A0A7X5BYK8</accession>
<dbReference type="InterPro" id="IPR018060">
    <property type="entry name" value="HTH_AraC"/>
</dbReference>
<dbReference type="RefSeq" id="WP_161697549.1">
    <property type="nucleotide sequence ID" value="NZ_JAAAMU010000005.1"/>
</dbReference>
<evidence type="ECO:0000256" key="5">
    <source>
        <dbReference type="ARBA" id="ARBA00023163"/>
    </source>
</evidence>
<dbReference type="InterPro" id="IPR037923">
    <property type="entry name" value="HTH-like"/>
</dbReference>
<keyword evidence="1" id="KW-0963">Cytoplasm</keyword>
<evidence type="ECO:0000259" key="6">
    <source>
        <dbReference type="PROSITE" id="PS01124"/>
    </source>
</evidence>
<evidence type="ECO:0000256" key="4">
    <source>
        <dbReference type="ARBA" id="ARBA00023159"/>
    </source>
</evidence>
<dbReference type="Pfam" id="PF12833">
    <property type="entry name" value="HTH_18"/>
    <property type="match status" value="1"/>
</dbReference>
<dbReference type="Gene3D" id="1.10.10.60">
    <property type="entry name" value="Homeodomain-like"/>
    <property type="match status" value="2"/>
</dbReference>